<proteinExistence type="predicted"/>
<organism evidence="1 2">
    <name type="scientific">Schistosoma margrebowiei</name>
    <dbReference type="NCBI Taxonomy" id="48269"/>
    <lineage>
        <taxon>Eukaryota</taxon>
        <taxon>Metazoa</taxon>
        <taxon>Spiralia</taxon>
        <taxon>Lophotrochozoa</taxon>
        <taxon>Platyhelminthes</taxon>
        <taxon>Trematoda</taxon>
        <taxon>Digenea</taxon>
        <taxon>Strigeidida</taxon>
        <taxon>Schistosomatoidea</taxon>
        <taxon>Schistosomatidae</taxon>
        <taxon>Schistosoma</taxon>
    </lineage>
</organism>
<sequence>MLLQDWTASTPELRIGSKIIERVNNVTYLRNLISANELLSEEISERIRNAFANLRHVWQRRDIRLSIKERVYCAAVRSGLIYGSESWSLRVEDTRKLLLFDHGCLKNIAGVCWDHWTFAFGLSSWIENIRLKGKQTLKHILILLEITTNQIDWNDLFNDRIPQRHTYHYMDN</sequence>
<dbReference type="AlphaFoldDB" id="A0A183NBA8"/>
<dbReference type="EMBL" id="UZAI01021503">
    <property type="protein sequence ID" value="VDP55686.1"/>
    <property type="molecule type" value="Genomic_DNA"/>
</dbReference>
<evidence type="ECO:0000313" key="1">
    <source>
        <dbReference type="EMBL" id="VDP55686.1"/>
    </source>
</evidence>
<dbReference type="PANTHER" id="PTHR47027:SF20">
    <property type="entry name" value="REVERSE TRANSCRIPTASE-LIKE PROTEIN WITH RNA-DIRECTED DNA POLYMERASE DOMAIN"/>
    <property type="match status" value="1"/>
</dbReference>
<evidence type="ECO:0000313" key="2">
    <source>
        <dbReference type="Proteomes" id="UP000277204"/>
    </source>
</evidence>
<reference evidence="1 2" key="1">
    <citation type="submission" date="2018-11" db="EMBL/GenBank/DDBJ databases">
        <authorList>
            <consortium name="Pathogen Informatics"/>
        </authorList>
    </citation>
    <scope>NUCLEOTIDE SEQUENCE [LARGE SCALE GENOMIC DNA]</scope>
    <source>
        <strain evidence="1 2">Zambia</strain>
    </source>
</reference>
<name>A0A183NBA8_9TREM</name>
<dbReference type="STRING" id="48269.A0A183NBA8"/>
<dbReference type="PANTHER" id="PTHR47027">
    <property type="entry name" value="REVERSE TRANSCRIPTASE DOMAIN-CONTAINING PROTEIN"/>
    <property type="match status" value="1"/>
</dbReference>
<keyword evidence="2" id="KW-1185">Reference proteome</keyword>
<accession>A0A183NBA8</accession>
<protein>
    <submittedName>
        <fullName evidence="1">Uncharacterized protein</fullName>
    </submittedName>
</protein>
<dbReference type="Proteomes" id="UP000277204">
    <property type="component" value="Unassembled WGS sequence"/>
</dbReference>
<gene>
    <name evidence="1" type="ORF">SMRZ_LOCUS25583</name>
</gene>